<feature type="compositionally biased region" description="Acidic residues" evidence="2">
    <location>
        <begin position="157"/>
        <end position="168"/>
    </location>
</feature>
<keyword evidence="6" id="KW-1185">Reference proteome</keyword>
<evidence type="ECO:0000259" key="4">
    <source>
        <dbReference type="Pfam" id="PF06738"/>
    </source>
</evidence>
<feature type="compositionally biased region" description="Acidic residues" evidence="2">
    <location>
        <begin position="186"/>
        <end position="200"/>
    </location>
</feature>
<feature type="transmembrane region" description="Helical" evidence="3">
    <location>
        <begin position="726"/>
        <end position="751"/>
    </location>
</feature>
<feature type="domain" description="Threonine/serine exporter-like N-terminal" evidence="4">
    <location>
        <begin position="394"/>
        <end position="633"/>
    </location>
</feature>
<feature type="transmembrane region" description="Helical" evidence="3">
    <location>
        <begin position="502"/>
        <end position="522"/>
    </location>
</feature>
<feature type="transmembrane region" description="Helical" evidence="3">
    <location>
        <begin position="658"/>
        <end position="675"/>
    </location>
</feature>
<comment type="similarity">
    <text evidence="1">Belongs to the ThrE exporter (TC 2.A.79) family.</text>
</comment>
<feature type="transmembrane region" description="Helical" evidence="3">
    <location>
        <begin position="615"/>
        <end position="638"/>
    </location>
</feature>
<dbReference type="AlphaFoldDB" id="L8GNM4"/>
<proteinExistence type="inferred from homology"/>
<feature type="transmembrane region" description="Helical" evidence="3">
    <location>
        <begin position="528"/>
        <end position="545"/>
    </location>
</feature>
<feature type="compositionally biased region" description="Basic residues" evidence="2">
    <location>
        <begin position="118"/>
        <end position="130"/>
    </location>
</feature>
<feature type="compositionally biased region" description="Low complexity" evidence="2">
    <location>
        <begin position="243"/>
        <end position="275"/>
    </location>
</feature>
<dbReference type="GO" id="GO:0022857">
    <property type="term" value="F:transmembrane transporter activity"/>
    <property type="evidence" value="ECO:0007669"/>
    <property type="project" value="InterPro"/>
</dbReference>
<feature type="compositionally biased region" description="Basic and acidic residues" evidence="2">
    <location>
        <begin position="201"/>
        <end position="214"/>
    </location>
</feature>
<keyword evidence="3" id="KW-0472">Membrane</keyword>
<dbReference type="RefSeq" id="XP_004336432.1">
    <property type="nucleotide sequence ID" value="XM_004336384.1"/>
</dbReference>
<gene>
    <name evidence="5" type="ORF">ACA1_380960</name>
</gene>
<feature type="region of interest" description="Disordered" evidence="2">
    <location>
        <begin position="107"/>
        <end position="275"/>
    </location>
</feature>
<accession>L8GNM4</accession>
<evidence type="ECO:0000256" key="3">
    <source>
        <dbReference type="SAM" id="Phobius"/>
    </source>
</evidence>
<dbReference type="PANTHER" id="PTHR31082">
    <property type="entry name" value="PHEROMONE-REGULATED MEMBRANE PROTEIN 10"/>
    <property type="match status" value="1"/>
</dbReference>
<dbReference type="GeneID" id="14915035"/>
<feature type="region of interest" description="Disordered" evidence="2">
    <location>
        <begin position="758"/>
        <end position="794"/>
    </location>
</feature>
<dbReference type="Pfam" id="PF06738">
    <property type="entry name" value="ThrE"/>
    <property type="match status" value="1"/>
</dbReference>
<feature type="region of interest" description="Disordered" evidence="2">
    <location>
        <begin position="320"/>
        <end position="343"/>
    </location>
</feature>
<dbReference type="InterPro" id="IPR010619">
    <property type="entry name" value="ThrE-like_N"/>
</dbReference>
<feature type="transmembrane region" description="Helical" evidence="3">
    <location>
        <begin position="687"/>
        <end position="706"/>
    </location>
</feature>
<evidence type="ECO:0000256" key="2">
    <source>
        <dbReference type="SAM" id="MobiDB-lite"/>
    </source>
</evidence>
<feature type="compositionally biased region" description="Basic and acidic residues" evidence="2">
    <location>
        <begin position="783"/>
        <end position="794"/>
    </location>
</feature>
<sequence length="794" mass="85305">MMSSASFGLPVGSPPNSNLTSSSSAHQIRLSRRSSVSLGAPLLSTLERTMSVLRGDIVEKMKESVGYELEPALAAHNLHRRLSRGGSSSTSTSQQQQHSVMTSMGEVIDVGGSPIPLARRKHRKWRKPGRMKGSSSSSRNLTEDPLRDGDGGAGEGGDGDDNDEDEEEEVRRSQRGRRRAQSFMGEETENDWDDDDSVDEDQLRRRQERIESARRRAKATKKSGNAAAPQQMRNDGGGDDDVGSMADAAAAAAARDPALSTSSSLGSSSASMLTSTVQPQLLSLASSSAVPTRGQSPAFRSPLLEQHDQMLKQWQQANKIHRPLRRGEARPGGGNDDSDEDLEAGLPLLSRDKAAAAAAGAGGGVGGGKKGGGYGYGGVEVREDYDEAVMFLKDLCESLHLFGAPAHRIEYNMMRASDGLDIVAAYAVFPELCILSFGPQDDGGTIRKAETYLYRKNQGGLNCAKLRWCDDLATKVANQEIGVKEAAMELYIIRQLGPVYPLWVKLLMYGFASLAVCAVFFRGGWLEMLVSLVLGTGVGVVSLIGTRYGSVERMLEAIVSIAAAFLARLFVEYVYPACWGAISLSTIVWMLPGLSLTVGVNELAERKMISGTVRVFFAMLIALELGFGLAIGSLLVFWEDEAEFLEKAGDHLCDGTNGWVMLLFFFVICITFNGLQEALPNQWPMMTFTASLSYGLSFLGGILVLVPGSVGVRGVKALMENDIVSGIQFGFSMLTIALSIIVGLFVANMLFPLATKAAPKPASPDANNSTDLGVSQGPLDHISPPHELQRFSAK</sequence>
<evidence type="ECO:0000256" key="1">
    <source>
        <dbReference type="ARBA" id="ARBA00034125"/>
    </source>
</evidence>
<name>L8GNM4_ACACF</name>
<feature type="region of interest" description="Disordered" evidence="2">
    <location>
        <begin position="1"/>
        <end position="34"/>
    </location>
</feature>
<feature type="compositionally biased region" description="Basic and acidic residues" evidence="2">
    <location>
        <begin position="141"/>
        <end position="150"/>
    </location>
</feature>
<reference evidence="5 6" key="1">
    <citation type="journal article" date="2013" name="Genome Biol.">
        <title>Genome of Acanthamoeba castellanii highlights extensive lateral gene transfer and early evolution of tyrosine kinase signaling.</title>
        <authorList>
            <person name="Clarke M."/>
            <person name="Lohan A.J."/>
            <person name="Liu B."/>
            <person name="Lagkouvardos I."/>
            <person name="Roy S."/>
            <person name="Zafar N."/>
            <person name="Bertelli C."/>
            <person name="Schilde C."/>
            <person name="Kianianmomeni A."/>
            <person name="Burglin T.R."/>
            <person name="Frech C."/>
            <person name="Turcotte B."/>
            <person name="Kopec K.O."/>
            <person name="Synnott J.M."/>
            <person name="Choo C."/>
            <person name="Paponov I."/>
            <person name="Finkler A."/>
            <person name="Soon Heng Tan C."/>
            <person name="Hutchins A.P."/>
            <person name="Weinmeier T."/>
            <person name="Rattei T."/>
            <person name="Chu J.S."/>
            <person name="Gimenez G."/>
            <person name="Irimia M."/>
            <person name="Rigden D.J."/>
            <person name="Fitzpatrick D.A."/>
            <person name="Lorenzo-Morales J."/>
            <person name="Bateman A."/>
            <person name="Chiu C.H."/>
            <person name="Tang P."/>
            <person name="Hegemann P."/>
            <person name="Fromm H."/>
            <person name="Raoult D."/>
            <person name="Greub G."/>
            <person name="Miranda-Saavedra D."/>
            <person name="Chen N."/>
            <person name="Nash P."/>
            <person name="Ginger M.L."/>
            <person name="Horn M."/>
            <person name="Schaap P."/>
            <person name="Caler L."/>
            <person name="Loftus B."/>
        </authorList>
    </citation>
    <scope>NUCLEOTIDE SEQUENCE [LARGE SCALE GENOMIC DNA]</scope>
    <source>
        <strain evidence="5 6">Neff</strain>
    </source>
</reference>
<feature type="compositionally biased region" description="Low complexity" evidence="2">
    <location>
        <begin position="14"/>
        <end position="24"/>
    </location>
</feature>
<organism evidence="5 6">
    <name type="scientific">Acanthamoeba castellanii (strain ATCC 30010 / Neff)</name>
    <dbReference type="NCBI Taxonomy" id="1257118"/>
    <lineage>
        <taxon>Eukaryota</taxon>
        <taxon>Amoebozoa</taxon>
        <taxon>Discosea</taxon>
        <taxon>Longamoebia</taxon>
        <taxon>Centramoebida</taxon>
        <taxon>Acanthamoebidae</taxon>
        <taxon>Acanthamoeba</taxon>
    </lineage>
</organism>
<dbReference type="PANTHER" id="PTHR31082:SF4">
    <property type="entry name" value="PHEROMONE-REGULATED MEMBRANE PROTEIN 10"/>
    <property type="match status" value="1"/>
</dbReference>
<dbReference type="Proteomes" id="UP000011083">
    <property type="component" value="Unassembled WGS sequence"/>
</dbReference>
<evidence type="ECO:0000313" key="5">
    <source>
        <dbReference type="EMBL" id="ELR14419.1"/>
    </source>
</evidence>
<protein>
    <submittedName>
        <fullName evidence="5">Membrane protein, putative</fullName>
    </submittedName>
</protein>
<dbReference type="KEGG" id="acan:ACA1_380960"/>
<keyword evidence="3" id="KW-0812">Transmembrane</keyword>
<dbReference type="InterPro" id="IPR051361">
    <property type="entry name" value="ThrE/Ser_Exporter"/>
</dbReference>
<dbReference type="OrthoDB" id="413008at2759"/>
<dbReference type="VEuPathDB" id="AmoebaDB:ACA1_380960"/>
<keyword evidence="3" id="KW-1133">Transmembrane helix</keyword>
<feature type="transmembrane region" description="Helical" evidence="3">
    <location>
        <begin position="557"/>
        <end position="575"/>
    </location>
</feature>
<feature type="transmembrane region" description="Helical" evidence="3">
    <location>
        <begin position="581"/>
        <end position="603"/>
    </location>
</feature>
<evidence type="ECO:0000313" key="6">
    <source>
        <dbReference type="Proteomes" id="UP000011083"/>
    </source>
</evidence>
<dbReference type="EMBL" id="KB008053">
    <property type="protein sequence ID" value="ELR14419.1"/>
    <property type="molecule type" value="Genomic_DNA"/>
</dbReference>